<dbReference type="Proteomes" id="UP000401081">
    <property type="component" value="Unassembled WGS sequence"/>
</dbReference>
<protein>
    <submittedName>
        <fullName evidence="1">Uncharacterized protein</fullName>
    </submittedName>
</protein>
<gene>
    <name evidence="1" type="ORF">NCTC12993_00340</name>
</gene>
<reference evidence="1 2" key="1">
    <citation type="submission" date="2019-03" db="EMBL/GenBank/DDBJ databases">
        <authorList>
            <consortium name="Pathogen Informatics"/>
        </authorList>
    </citation>
    <scope>NUCLEOTIDE SEQUENCE [LARGE SCALE GENOMIC DNA]</scope>
    <source>
        <strain evidence="1 2">NCTC12993</strain>
    </source>
</reference>
<accession>A0A485A701</accession>
<name>A0A485A701_KLUCR</name>
<sequence>MTPKFCCNFAYFIGTKLMIFWRTMRKVHAYNVSAGGNHLLKVIVAVSCWA</sequence>
<dbReference type="AlphaFoldDB" id="A0A485A701"/>
<proteinExistence type="predicted"/>
<dbReference type="EMBL" id="CAADJD010000004">
    <property type="protein sequence ID" value="VFS56031.1"/>
    <property type="molecule type" value="Genomic_DNA"/>
</dbReference>
<keyword evidence="2" id="KW-1185">Reference proteome</keyword>
<evidence type="ECO:0000313" key="2">
    <source>
        <dbReference type="Proteomes" id="UP000401081"/>
    </source>
</evidence>
<evidence type="ECO:0000313" key="1">
    <source>
        <dbReference type="EMBL" id="VFS56031.1"/>
    </source>
</evidence>
<organism evidence="1 2">
    <name type="scientific">Kluyvera cryocrescens</name>
    <name type="common">Kluyvera citrophila</name>
    <dbReference type="NCBI Taxonomy" id="580"/>
    <lineage>
        <taxon>Bacteria</taxon>
        <taxon>Pseudomonadati</taxon>
        <taxon>Pseudomonadota</taxon>
        <taxon>Gammaproteobacteria</taxon>
        <taxon>Enterobacterales</taxon>
        <taxon>Enterobacteriaceae</taxon>
        <taxon>Kluyvera</taxon>
    </lineage>
</organism>